<evidence type="ECO:0000259" key="2">
    <source>
        <dbReference type="PROSITE" id="PS50157"/>
    </source>
</evidence>
<organism evidence="4 5">
    <name type="scientific">Phaedon cochleariae</name>
    <name type="common">Mustard beetle</name>
    <dbReference type="NCBI Taxonomy" id="80249"/>
    <lineage>
        <taxon>Eukaryota</taxon>
        <taxon>Metazoa</taxon>
        <taxon>Ecdysozoa</taxon>
        <taxon>Arthropoda</taxon>
        <taxon>Hexapoda</taxon>
        <taxon>Insecta</taxon>
        <taxon>Pterygota</taxon>
        <taxon>Neoptera</taxon>
        <taxon>Endopterygota</taxon>
        <taxon>Coleoptera</taxon>
        <taxon>Polyphaga</taxon>
        <taxon>Cucujiformia</taxon>
        <taxon>Chrysomeloidea</taxon>
        <taxon>Chrysomelidae</taxon>
        <taxon>Chrysomelinae</taxon>
        <taxon>Chrysomelini</taxon>
        <taxon>Phaedon</taxon>
    </lineage>
</organism>
<evidence type="ECO:0000313" key="5">
    <source>
        <dbReference type="Proteomes" id="UP001153737"/>
    </source>
</evidence>
<dbReference type="SUPFAM" id="SSF57667">
    <property type="entry name" value="beta-beta-alpha zinc fingers"/>
    <property type="match status" value="1"/>
</dbReference>
<reference evidence="4" key="2">
    <citation type="submission" date="2022-10" db="EMBL/GenBank/DDBJ databases">
        <authorList>
            <consortium name="ENA_rothamsted_submissions"/>
            <consortium name="culmorum"/>
            <person name="King R."/>
        </authorList>
    </citation>
    <scope>NUCLEOTIDE SEQUENCE</scope>
</reference>
<dbReference type="PROSITE" id="PS50966">
    <property type="entry name" value="ZF_SWIM"/>
    <property type="match status" value="1"/>
</dbReference>
<feature type="domain" description="C2H2-type" evidence="2">
    <location>
        <begin position="40"/>
        <end position="63"/>
    </location>
</feature>
<dbReference type="PANTHER" id="PTHR33936:SF24">
    <property type="entry name" value="C2H2-TYPE DOMAIN-CONTAINING PROTEIN"/>
    <property type="match status" value="1"/>
</dbReference>
<dbReference type="InterPro" id="IPR018289">
    <property type="entry name" value="MULE_transposase_dom"/>
</dbReference>
<name>A0A9N9SCI0_PHACE</name>
<evidence type="ECO:0000256" key="1">
    <source>
        <dbReference type="PROSITE-ProRule" id="PRU00042"/>
    </source>
</evidence>
<feature type="domain" description="C2H2-type" evidence="2">
    <location>
        <begin position="9"/>
        <end position="37"/>
    </location>
</feature>
<keyword evidence="1" id="KW-0862">Zinc</keyword>
<evidence type="ECO:0000259" key="3">
    <source>
        <dbReference type="PROSITE" id="PS50966"/>
    </source>
</evidence>
<feature type="domain" description="SWIM-type" evidence="3">
    <location>
        <begin position="632"/>
        <end position="666"/>
    </location>
</feature>
<dbReference type="InterPro" id="IPR013087">
    <property type="entry name" value="Znf_C2H2_type"/>
</dbReference>
<dbReference type="EMBL" id="OU896722">
    <property type="protein sequence ID" value="CAG9817796.1"/>
    <property type="molecule type" value="Genomic_DNA"/>
</dbReference>
<keyword evidence="1" id="KW-0479">Metal-binding</keyword>
<proteinExistence type="predicted"/>
<dbReference type="InterPro" id="IPR036236">
    <property type="entry name" value="Znf_C2H2_sf"/>
</dbReference>
<gene>
    <name evidence="4" type="ORF">PHAECO_LOCUS5154</name>
</gene>
<dbReference type="InterPro" id="IPR007527">
    <property type="entry name" value="Znf_SWIM"/>
</dbReference>
<keyword evidence="1" id="KW-0863">Zinc-finger</keyword>
<dbReference type="Proteomes" id="UP001153737">
    <property type="component" value="Chromosome 16"/>
</dbReference>
<dbReference type="InterPro" id="IPR052797">
    <property type="entry name" value="RegFact_GeneExpr_CellDeath"/>
</dbReference>
<dbReference type="PROSITE" id="PS50157">
    <property type="entry name" value="ZINC_FINGER_C2H2_2"/>
    <property type="match status" value="2"/>
</dbReference>
<reference evidence="4" key="1">
    <citation type="submission" date="2022-01" db="EMBL/GenBank/DDBJ databases">
        <authorList>
            <person name="King R."/>
        </authorList>
    </citation>
    <scope>NUCLEOTIDE SEQUENCE</scope>
</reference>
<dbReference type="PROSITE" id="PS00028">
    <property type="entry name" value="ZINC_FINGER_C2H2_1"/>
    <property type="match status" value="3"/>
</dbReference>
<evidence type="ECO:0000313" key="4">
    <source>
        <dbReference type="EMBL" id="CAG9817796.1"/>
    </source>
</evidence>
<dbReference type="Pfam" id="PF10551">
    <property type="entry name" value="MULE"/>
    <property type="match status" value="1"/>
</dbReference>
<dbReference type="Gene3D" id="3.30.160.60">
    <property type="entry name" value="Classic Zinc Finger"/>
    <property type="match status" value="1"/>
</dbReference>
<dbReference type="GO" id="GO:0008270">
    <property type="term" value="F:zinc ion binding"/>
    <property type="evidence" value="ECO:0007669"/>
    <property type="project" value="UniProtKB-KW"/>
</dbReference>
<sequence>MVKNHENHYRCSICDKTFVQVQGLYRHEREKHNKMTTKLLHCYHCNQQFQRKYLLVVHLKAVHGIPSRCGKNKKRIKCAVSPCEETFTTYRKHRNHLEYCHSFTSNEEKLHFENLQKFKEWKVKMEEQQKSRFVQDTSAKVLGKKNIKRLYYICHRTDFLKPLKNSKRHLKNSGSNKIGRTCPAMIVASVQDSVEVSFFSTHVGHECEIGRMPLSIDDRNQIAGKLVEGVTIQRILDDVREEAAQSGCIQRRIHLLEKKDLHNIKRDFSISYSTKFHENDALSVKLWVEMMKEKKLENNCEVLYYKEQGQCDTFFEREDFILIIMTEYQEMELCLFGSEKICIDGTHGLNAYGFQLYTIMVVDDFGRGVPVSFCFSNRSDTKLFEVYFNCIKDRVGIINTKVFMSDDAPAFYNAWCSVMGPAMHQLLCTWHIRRNWFENLNKITGPNSKDKKTLVFKTLKVLQTEVDKEKFHLGLANFLTDLREDSDTMLFGEYFSKTYCNRVEKWSYCERKYLGINTNMYLEALHKKIKYSYLEGKNVKRLDKSLNSLLVLVGDSAFEKIITHSKNKLTSKVLRIRESHKRSLNITDSMILVNSESNKWEVVSSENSSKKYEIQKEEVDSCSSLKCNLKCYDCNICVHNFKCTCLDNIIHFNICKHIHAVVKHENILHGNVFSEMKNHTEMHNISFPTLIPLGQSVEKNKEKITEINAKCELLIGLSSRSNLEDDGINKIIKHLDEAIKEANKGEVNFVQKKSLNINKYIEKQRFQSKKKKKHQGNIHPNPSEVEKNIIQRSFSKRDTSEVLFIHTGFDHSYA</sequence>
<protein>
    <submittedName>
        <fullName evidence="4">Uncharacterized protein</fullName>
    </submittedName>
</protein>
<keyword evidence="5" id="KW-1185">Reference proteome</keyword>
<dbReference type="AlphaFoldDB" id="A0A9N9SCI0"/>
<dbReference type="OrthoDB" id="10031901at2759"/>
<dbReference type="SMART" id="SM00355">
    <property type="entry name" value="ZnF_C2H2"/>
    <property type="match status" value="3"/>
</dbReference>
<dbReference type="PANTHER" id="PTHR33936">
    <property type="entry name" value="PROTEIN CBG17840"/>
    <property type="match status" value="1"/>
</dbReference>
<accession>A0A9N9SCI0</accession>